<accession>A0A1B0B5K7</accession>
<reference evidence="3" key="1">
    <citation type="submission" date="2015-01" db="EMBL/GenBank/DDBJ databases">
        <authorList>
            <person name="Aksoy S."/>
            <person name="Warren W."/>
            <person name="Wilson R.K."/>
        </authorList>
    </citation>
    <scope>NUCLEOTIDE SEQUENCE [LARGE SCALE GENOMIC DNA]</scope>
    <source>
        <strain evidence="3">IAEA</strain>
    </source>
</reference>
<dbReference type="AlphaFoldDB" id="A0A1B0B5K7"/>
<evidence type="ECO:0000313" key="2">
    <source>
        <dbReference type="EnsemblMetazoa" id="GPPI019608-PA"/>
    </source>
</evidence>
<feature type="region of interest" description="Disordered" evidence="1">
    <location>
        <begin position="99"/>
        <end position="181"/>
    </location>
</feature>
<sequence length="486" mass="55521">MCVNEHFQRLDCSWKNNGHYSIRYNIRSFVEMTMDASNQRMAKIQAQIRDVRPTPSNVSSSPMTSEHFISKTIFNDIKSETVPTHEQEHLSFHATEKSKTINDNGHNGGRVDNKLMNIPLNDKPGKSTGVTRKTHSKSGQSSLLGNVIKESNVEAESSREHNVNASHHSSHNSTQHRHHRYRRHTISEYTPSQDYKLLFANDFDDSKKRSNSEVHLLDSTDSMKNYYSRSTTESSQNSEGDYKSNDSCPDVCNHSDSLSTSSPTYAEQMKILHIVEPNDSFRKKEGAGLYLRSCSYGSSPFTRYEYCKRPDSNWLLPKPQTMTNTVSHRSSKCICVLNGLEPGFKIFQAPHPDINIALPLKFKAEELLIMRSTLDIRIQKVLQTFQENSHSKYKESIEVPKENYIKVFPPNVAVGSQEQRGSQEIVEVNASETTSEEQISYELTAINNPMNLTKTIPHWYFSYLMYIKSIIIYRLMFLPGSFAHIG</sequence>
<feature type="compositionally biased region" description="Basic residues" evidence="1">
    <location>
        <begin position="168"/>
        <end position="181"/>
    </location>
</feature>
<dbReference type="EMBL" id="JXJN01008761">
    <property type="status" value="NOT_ANNOTATED_CDS"/>
    <property type="molecule type" value="Genomic_DNA"/>
</dbReference>
<dbReference type="VEuPathDB" id="VectorBase:GPPI019608"/>
<dbReference type="Proteomes" id="UP000092460">
    <property type="component" value="Unassembled WGS sequence"/>
</dbReference>
<evidence type="ECO:0000313" key="3">
    <source>
        <dbReference type="Proteomes" id="UP000092460"/>
    </source>
</evidence>
<dbReference type="EnsemblMetazoa" id="GPPI019608-RA">
    <property type="protein sequence ID" value="GPPI019608-PA"/>
    <property type="gene ID" value="GPPI019608"/>
</dbReference>
<name>A0A1B0B5K7_9MUSC</name>
<dbReference type="STRING" id="67801.A0A1B0B5K7"/>
<feature type="compositionally biased region" description="Polar residues" evidence="1">
    <location>
        <begin position="227"/>
        <end position="239"/>
    </location>
</feature>
<feature type="region of interest" description="Disordered" evidence="1">
    <location>
        <begin position="227"/>
        <end position="248"/>
    </location>
</feature>
<reference evidence="2" key="2">
    <citation type="submission" date="2020-05" db="UniProtKB">
        <authorList>
            <consortium name="EnsemblMetazoa"/>
        </authorList>
    </citation>
    <scope>IDENTIFICATION</scope>
    <source>
        <strain evidence="2">IAEA</strain>
    </source>
</reference>
<keyword evidence="3" id="KW-1185">Reference proteome</keyword>
<organism evidence="2 3">
    <name type="scientific">Glossina palpalis gambiensis</name>
    <dbReference type="NCBI Taxonomy" id="67801"/>
    <lineage>
        <taxon>Eukaryota</taxon>
        <taxon>Metazoa</taxon>
        <taxon>Ecdysozoa</taxon>
        <taxon>Arthropoda</taxon>
        <taxon>Hexapoda</taxon>
        <taxon>Insecta</taxon>
        <taxon>Pterygota</taxon>
        <taxon>Neoptera</taxon>
        <taxon>Endopterygota</taxon>
        <taxon>Diptera</taxon>
        <taxon>Brachycera</taxon>
        <taxon>Muscomorpha</taxon>
        <taxon>Hippoboscoidea</taxon>
        <taxon>Glossinidae</taxon>
        <taxon>Glossina</taxon>
    </lineage>
</organism>
<protein>
    <submittedName>
        <fullName evidence="2">Uncharacterized protein</fullName>
    </submittedName>
</protein>
<proteinExistence type="predicted"/>
<evidence type="ECO:0000256" key="1">
    <source>
        <dbReference type="SAM" id="MobiDB-lite"/>
    </source>
</evidence>